<dbReference type="PANTHER" id="PTHR24296">
    <property type="entry name" value="CYTOCHROME P450"/>
    <property type="match status" value="1"/>
</dbReference>
<dbReference type="Pfam" id="PF00067">
    <property type="entry name" value="p450"/>
    <property type="match status" value="1"/>
</dbReference>
<keyword evidence="3 6" id="KW-0479">Metal-binding</keyword>
<comment type="cofactor">
    <cofactor evidence="1 6">
        <name>heme</name>
        <dbReference type="ChEBI" id="CHEBI:30413"/>
    </cofactor>
</comment>
<sequence>MRELKQIHAHITTSPHLSKTDRYLLTSRLLFSCTTSESASLRYAAAVFKSVDNPNLFMYNAMIRALACKTNDNEKPSSSQSLILYKQMLCSDIAPDHITFPFLLKECVNRVDGEMGRSIHAHVFKFGLCCDVFVQNLMISLYGGRFDDVKRIRAFMTDRGIEKEVPGSSIVEIDGLVYEFSVRGAPGVVMEGILEGLEKLEKLDRVMLSSTFLMSEFSSTQEVTVDGNKWRHQRKLASYEFSTKVLRDFSTAIFRTNAAKLARKVSVAAGAKQVMDLQAFDDSNVMVYWRYVDPLWRIKRSLNIGSEAALKQNIRVIDNFIYDLIRRKREQMEERQLERGKEDILSRHPLVQEKVTREVIEATEADENLSKDEFVLKLTEAALDSMHYLHAALTETLRLYPAVPVDGKISEEDDTLPDGFKIKKGDGISYTPYAMGRMTYIWGEDAEDFRPERWLDGGVFRAESPFKFTAFQAGPRICLGKDFAYRQMKILAAVLLFFFKFKLGDKSKEASYRTMFTLHIDKGLHLYAFPRP</sequence>
<evidence type="ECO:0000256" key="1">
    <source>
        <dbReference type="ARBA" id="ARBA00001971"/>
    </source>
</evidence>
<evidence type="ECO:0000256" key="3">
    <source>
        <dbReference type="ARBA" id="ARBA00022723"/>
    </source>
</evidence>
<keyword evidence="5 6" id="KW-0408">Iron</keyword>
<protein>
    <recommendedName>
        <fullName evidence="9">Cytochrome P450</fullName>
    </recommendedName>
</protein>
<dbReference type="PRINTS" id="PR00385">
    <property type="entry name" value="P450"/>
</dbReference>
<dbReference type="InterPro" id="IPR011990">
    <property type="entry name" value="TPR-like_helical_dom_sf"/>
</dbReference>
<keyword evidence="8" id="KW-1185">Reference proteome</keyword>
<dbReference type="InterPro" id="IPR001128">
    <property type="entry name" value="Cyt_P450"/>
</dbReference>
<dbReference type="GO" id="GO:0016705">
    <property type="term" value="F:oxidoreductase activity, acting on paired donors, with incorporation or reduction of molecular oxygen"/>
    <property type="evidence" value="ECO:0007669"/>
    <property type="project" value="InterPro"/>
</dbReference>
<dbReference type="Proteomes" id="UP001188597">
    <property type="component" value="Unassembled WGS sequence"/>
</dbReference>
<dbReference type="GO" id="GO:0005506">
    <property type="term" value="F:iron ion binding"/>
    <property type="evidence" value="ECO:0007669"/>
    <property type="project" value="InterPro"/>
</dbReference>
<keyword evidence="4" id="KW-0560">Oxidoreductase</keyword>
<comment type="caution">
    <text evidence="7">The sequence shown here is derived from an EMBL/GenBank/DDBJ whole genome shotgun (WGS) entry which is preliminary data.</text>
</comment>
<evidence type="ECO:0000256" key="5">
    <source>
        <dbReference type="ARBA" id="ARBA00023004"/>
    </source>
</evidence>
<accession>A0AA88W6V5</accession>
<dbReference type="InterPro" id="IPR002403">
    <property type="entry name" value="Cyt_P450_E_grp-IV"/>
</dbReference>
<name>A0AA88W6V5_9ASTE</name>
<proteinExistence type="inferred from homology"/>
<evidence type="ECO:0000256" key="6">
    <source>
        <dbReference type="PIRSR" id="PIRSR602403-1"/>
    </source>
</evidence>
<dbReference type="Gene3D" id="1.25.40.10">
    <property type="entry name" value="Tetratricopeptide repeat domain"/>
    <property type="match status" value="1"/>
</dbReference>
<dbReference type="PRINTS" id="PR00465">
    <property type="entry name" value="EP450IV"/>
</dbReference>
<dbReference type="EMBL" id="JAVXUP010000725">
    <property type="protein sequence ID" value="KAK3022196.1"/>
    <property type="molecule type" value="Genomic_DNA"/>
</dbReference>
<dbReference type="GO" id="GO:0004497">
    <property type="term" value="F:monooxygenase activity"/>
    <property type="evidence" value="ECO:0007669"/>
    <property type="project" value="InterPro"/>
</dbReference>
<gene>
    <name evidence="7" type="ORF">RJ639_047018</name>
</gene>
<dbReference type="SUPFAM" id="SSF48264">
    <property type="entry name" value="Cytochrome P450"/>
    <property type="match status" value="1"/>
</dbReference>
<feature type="binding site" description="axial binding residue" evidence="6">
    <location>
        <position position="478"/>
    </location>
    <ligand>
        <name>heme</name>
        <dbReference type="ChEBI" id="CHEBI:30413"/>
    </ligand>
    <ligandPart>
        <name>Fe</name>
        <dbReference type="ChEBI" id="CHEBI:18248"/>
    </ligandPart>
</feature>
<evidence type="ECO:0008006" key="9">
    <source>
        <dbReference type="Google" id="ProtNLM"/>
    </source>
</evidence>
<dbReference type="Gene3D" id="1.10.630.10">
    <property type="entry name" value="Cytochrome P450"/>
    <property type="match status" value="2"/>
</dbReference>
<evidence type="ECO:0000256" key="2">
    <source>
        <dbReference type="ARBA" id="ARBA00010617"/>
    </source>
</evidence>
<dbReference type="AlphaFoldDB" id="A0AA88W6V5"/>
<keyword evidence="6" id="KW-0349">Heme</keyword>
<evidence type="ECO:0000313" key="7">
    <source>
        <dbReference type="EMBL" id="KAK3022196.1"/>
    </source>
</evidence>
<evidence type="ECO:0000313" key="8">
    <source>
        <dbReference type="Proteomes" id="UP001188597"/>
    </source>
</evidence>
<comment type="similarity">
    <text evidence="2">Belongs to the cytochrome P450 family.</text>
</comment>
<dbReference type="GO" id="GO:0020037">
    <property type="term" value="F:heme binding"/>
    <property type="evidence" value="ECO:0007669"/>
    <property type="project" value="InterPro"/>
</dbReference>
<evidence type="ECO:0000256" key="4">
    <source>
        <dbReference type="ARBA" id="ARBA00023002"/>
    </source>
</evidence>
<dbReference type="InterPro" id="IPR036396">
    <property type="entry name" value="Cyt_P450_sf"/>
</dbReference>
<organism evidence="7 8">
    <name type="scientific">Escallonia herrerae</name>
    <dbReference type="NCBI Taxonomy" id="1293975"/>
    <lineage>
        <taxon>Eukaryota</taxon>
        <taxon>Viridiplantae</taxon>
        <taxon>Streptophyta</taxon>
        <taxon>Embryophyta</taxon>
        <taxon>Tracheophyta</taxon>
        <taxon>Spermatophyta</taxon>
        <taxon>Magnoliopsida</taxon>
        <taxon>eudicotyledons</taxon>
        <taxon>Gunneridae</taxon>
        <taxon>Pentapetalae</taxon>
        <taxon>asterids</taxon>
        <taxon>campanulids</taxon>
        <taxon>Escalloniales</taxon>
        <taxon>Escalloniaceae</taxon>
        <taxon>Escallonia</taxon>
    </lineage>
</organism>
<reference evidence="7" key="1">
    <citation type="submission" date="2022-12" db="EMBL/GenBank/DDBJ databases">
        <title>Draft genome assemblies for two species of Escallonia (Escalloniales).</title>
        <authorList>
            <person name="Chanderbali A."/>
            <person name="Dervinis C."/>
            <person name="Anghel I."/>
            <person name="Soltis D."/>
            <person name="Soltis P."/>
            <person name="Zapata F."/>
        </authorList>
    </citation>
    <scope>NUCLEOTIDE SEQUENCE</scope>
    <source>
        <strain evidence="7">UCBG64.0493</strain>
        <tissue evidence="7">Leaf</tissue>
    </source>
</reference>